<keyword evidence="5" id="KW-1185">Reference proteome</keyword>
<dbReference type="Proteomes" id="UP000776164">
    <property type="component" value="Unassembled WGS sequence"/>
</dbReference>
<evidence type="ECO:0000256" key="1">
    <source>
        <dbReference type="ARBA" id="ARBA00005046"/>
    </source>
</evidence>
<evidence type="ECO:0000256" key="2">
    <source>
        <dbReference type="ARBA" id="ARBA00023150"/>
    </source>
</evidence>
<feature type="domain" description="MoaB/Mog" evidence="3">
    <location>
        <begin position="6"/>
        <end position="148"/>
    </location>
</feature>
<dbReference type="PANTHER" id="PTHR43764:SF1">
    <property type="entry name" value="MOLYBDOPTERIN MOLYBDOTRANSFERASE"/>
    <property type="match status" value="1"/>
</dbReference>
<keyword evidence="2" id="KW-0501">Molybdenum cofactor biosynthesis</keyword>
<dbReference type="Gene3D" id="3.40.980.10">
    <property type="entry name" value="MoaB/Mog-like domain"/>
    <property type="match status" value="1"/>
</dbReference>
<dbReference type="InterPro" id="IPR036425">
    <property type="entry name" value="MoaB/Mog-like_dom_sf"/>
</dbReference>
<dbReference type="CDD" id="cd00886">
    <property type="entry name" value="MogA_MoaB"/>
    <property type="match status" value="1"/>
</dbReference>
<name>A0ABS2L8T5_9MICO</name>
<organism evidence="4 5">
    <name type="scientific">Subtercola frigoramans</name>
    <dbReference type="NCBI Taxonomy" id="120298"/>
    <lineage>
        <taxon>Bacteria</taxon>
        <taxon>Bacillati</taxon>
        <taxon>Actinomycetota</taxon>
        <taxon>Actinomycetes</taxon>
        <taxon>Micrococcales</taxon>
        <taxon>Microbacteriaceae</taxon>
        <taxon>Subtercola</taxon>
    </lineage>
</organism>
<dbReference type="InterPro" id="IPR051920">
    <property type="entry name" value="MPT_Adenylyltrnsfr/MoaC-Rel"/>
</dbReference>
<comment type="caution">
    <text evidence="4">The sequence shown here is derived from an EMBL/GenBank/DDBJ whole genome shotgun (WGS) entry which is preliminary data.</text>
</comment>
<proteinExistence type="predicted"/>
<evidence type="ECO:0000259" key="3">
    <source>
        <dbReference type="SMART" id="SM00852"/>
    </source>
</evidence>
<reference evidence="4 5" key="1">
    <citation type="submission" date="2021-01" db="EMBL/GenBank/DDBJ databases">
        <title>Sequencing the genomes of 1000 actinobacteria strains.</title>
        <authorList>
            <person name="Klenk H.-P."/>
        </authorList>
    </citation>
    <scope>NUCLEOTIDE SEQUENCE [LARGE SCALE GENOMIC DNA]</scope>
    <source>
        <strain evidence="4 5">DSM 13057</strain>
    </source>
</reference>
<dbReference type="EMBL" id="JAFBBU010000001">
    <property type="protein sequence ID" value="MBM7472861.1"/>
    <property type="molecule type" value="Genomic_DNA"/>
</dbReference>
<evidence type="ECO:0000313" key="5">
    <source>
        <dbReference type="Proteomes" id="UP000776164"/>
    </source>
</evidence>
<sequence>MTDTVAILIVSTRAASGVYDDLTGPVIAEWATARGCSAAPPLVVADGPGVTPALQRLLAATPTLLVTSGGTGIHPGDRTPDQTRALLDYEIPGFSEELRRRGSLKVASALLSRGVAGVAGSTIVVNLPGSRGGVADGLALLDEVLDHMIDQLRGGDHARK</sequence>
<comment type="pathway">
    <text evidence="1">Cofactor biosynthesis; molybdopterin biosynthesis.</text>
</comment>
<protein>
    <submittedName>
        <fullName evidence="4">Molybdenum cofactor synthesis domain-containing protein</fullName>
    </submittedName>
</protein>
<dbReference type="Pfam" id="PF00994">
    <property type="entry name" value="MoCF_biosynth"/>
    <property type="match status" value="1"/>
</dbReference>
<dbReference type="InterPro" id="IPR001453">
    <property type="entry name" value="MoaB/Mog_dom"/>
</dbReference>
<dbReference type="SMART" id="SM00852">
    <property type="entry name" value="MoCF_biosynth"/>
    <property type="match status" value="1"/>
</dbReference>
<gene>
    <name evidence="4" type="ORF">JOE66_002495</name>
</gene>
<accession>A0ABS2L8T5</accession>
<dbReference type="PANTHER" id="PTHR43764">
    <property type="entry name" value="MOLYBDENUM COFACTOR BIOSYNTHESIS"/>
    <property type="match status" value="1"/>
</dbReference>
<dbReference type="SUPFAM" id="SSF53218">
    <property type="entry name" value="Molybdenum cofactor biosynthesis proteins"/>
    <property type="match status" value="1"/>
</dbReference>
<evidence type="ECO:0000313" key="4">
    <source>
        <dbReference type="EMBL" id="MBM7472861.1"/>
    </source>
</evidence>
<dbReference type="RefSeq" id="WP_205109909.1">
    <property type="nucleotide sequence ID" value="NZ_BAAAHT010000015.1"/>
</dbReference>